<dbReference type="AlphaFoldDB" id="A0A1N6Y3W5"/>
<evidence type="ECO:0000313" key="4">
    <source>
        <dbReference type="Proteomes" id="UP000215545"/>
    </source>
</evidence>
<evidence type="ECO:0000313" key="2">
    <source>
        <dbReference type="EMBL" id="SIR09159.1"/>
    </source>
</evidence>
<reference evidence="1" key="3">
    <citation type="submission" date="2017-03" db="EMBL/GenBank/DDBJ databases">
        <authorList>
            <person name="Dastager S.G."/>
            <person name="Neurgaonkar P.S."/>
            <person name="Dharne M.S."/>
        </authorList>
    </citation>
    <scope>NUCLEOTIDE SEQUENCE</scope>
    <source>
        <strain evidence="1">DSM 25145</strain>
    </source>
</reference>
<organism evidence="2 3">
    <name type="scientific">Domibacillus enclensis</name>
    <dbReference type="NCBI Taxonomy" id="1017273"/>
    <lineage>
        <taxon>Bacteria</taxon>
        <taxon>Bacillati</taxon>
        <taxon>Bacillota</taxon>
        <taxon>Bacilli</taxon>
        <taxon>Bacillales</taxon>
        <taxon>Bacillaceae</taxon>
        <taxon>Domibacillus</taxon>
    </lineage>
</organism>
<evidence type="ECO:0000313" key="1">
    <source>
        <dbReference type="EMBL" id="OXS77503.1"/>
    </source>
</evidence>
<dbReference type="OrthoDB" id="2971409at2"/>
<sequence>MTSLHELQPGAADLQAVHILTKMAAEDDGVYILARERDITREAADKSDDEKLRDQYMLFSSLF</sequence>
<dbReference type="RefSeq" id="WP_045851978.1">
    <property type="nucleotide sequence ID" value="NZ_FTLX01000005.1"/>
</dbReference>
<proteinExistence type="predicted"/>
<reference evidence="4" key="2">
    <citation type="submission" date="2017-03" db="EMBL/GenBank/DDBJ databases">
        <title>Bacillus sp. V-88(T) DSM27956, whole genome shotgun sequencing project.</title>
        <authorList>
            <person name="Dastager S.G."/>
            <person name="Neurgaonkar P.S."/>
            <person name="Dharne M.S."/>
        </authorList>
    </citation>
    <scope>NUCLEOTIDE SEQUENCE [LARGE SCALE GENOMIC DNA]</scope>
    <source>
        <strain evidence="4">DSM 25145</strain>
    </source>
</reference>
<protein>
    <submittedName>
        <fullName evidence="2">Uncharacterized protein</fullName>
    </submittedName>
</protein>
<reference evidence="2 3" key="1">
    <citation type="submission" date="2017-01" db="EMBL/GenBank/DDBJ databases">
        <authorList>
            <person name="Mah S.A."/>
            <person name="Swanson W.J."/>
            <person name="Moy G.W."/>
            <person name="Vacquier V.D."/>
        </authorList>
    </citation>
    <scope>NUCLEOTIDE SEQUENCE [LARGE SCALE GENOMIC DNA]</scope>
    <source>
        <strain evidence="2 3">NIO-1016</strain>
    </source>
</reference>
<accession>A0A1N6Y3W5</accession>
<dbReference type="Proteomes" id="UP000186385">
    <property type="component" value="Unassembled WGS sequence"/>
</dbReference>
<dbReference type="EMBL" id="MWSK01000005">
    <property type="protein sequence ID" value="OXS77503.1"/>
    <property type="molecule type" value="Genomic_DNA"/>
</dbReference>
<keyword evidence="4" id="KW-1185">Reference proteome</keyword>
<dbReference type="EMBL" id="FTLX01000005">
    <property type="protein sequence ID" value="SIR09159.1"/>
    <property type="molecule type" value="Genomic_DNA"/>
</dbReference>
<evidence type="ECO:0000313" key="3">
    <source>
        <dbReference type="Proteomes" id="UP000186385"/>
    </source>
</evidence>
<dbReference type="Proteomes" id="UP000215545">
    <property type="component" value="Unassembled WGS sequence"/>
</dbReference>
<gene>
    <name evidence="1" type="ORF">B1B05_11750</name>
    <name evidence="2" type="ORF">SAMN05443094_105139</name>
</gene>
<name>A0A1N6Y3W5_9BACI</name>